<evidence type="ECO:0000256" key="3">
    <source>
        <dbReference type="ARBA" id="ARBA00022737"/>
    </source>
</evidence>
<accession>A0A9P4M5Y7</accession>
<evidence type="ECO:0000259" key="5">
    <source>
        <dbReference type="Pfam" id="PF13001"/>
    </source>
</evidence>
<feature type="domain" description="Proteasome component Ecm29 N-terminal" evidence="5">
    <location>
        <begin position="17"/>
        <end position="541"/>
    </location>
</feature>
<dbReference type="GO" id="GO:0005634">
    <property type="term" value="C:nucleus"/>
    <property type="evidence" value="ECO:0007669"/>
    <property type="project" value="TreeGrafter"/>
</dbReference>
<dbReference type="OrthoDB" id="16066at2759"/>
<evidence type="ECO:0000256" key="4">
    <source>
        <dbReference type="ARBA" id="ARBA00022942"/>
    </source>
</evidence>
<keyword evidence="4" id="KW-0647">Proteasome</keyword>
<dbReference type="Gene3D" id="1.25.10.10">
    <property type="entry name" value="Leucine-rich Repeat Variant"/>
    <property type="match status" value="2"/>
</dbReference>
<keyword evidence="2" id="KW-0963">Cytoplasm</keyword>
<evidence type="ECO:0000256" key="2">
    <source>
        <dbReference type="ARBA" id="ARBA00022490"/>
    </source>
</evidence>
<keyword evidence="3" id="KW-0677">Repeat</keyword>
<dbReference type="GO" id="GO:0036503">
    <property type="term" value="P:ERAD pathway"/>
    <property type="evidence" value="ECO:0007669"/>
    <property type="project" value="TreeGrafter"/>
</dbReference>
<feature type="domain" description="Proteasome adapter and scaffold protein ECM29 HEAT-repeat" evidence="6">
    <location>
        <begin position="1336"/>
        <end position="1497"/>
    </location>
</feature>
<gene>
    <name evidence="7" type="ORF">NA57DRAFT_38832</name>
</gene>
<name>A0A9P4M5Y7_9PEZI</name>
<evidence type="ECO:0000259" key="6">
    <source>
        <dbReference type="Pfam" id="PF24492"/>
    </source>
</evidence>
<protein>
    <submittedName>
        <fullName evidence="7">ARM repeat-containing protein</fullName>
    </submittedName>
</protein>
<comment type="subcellular location">
    <subcellularLocation>
        <location evidence="1">Cytoplasm</location>
    </subcellularLocation>
</comment>
<dbReference type="EMBL" id="ML978126">
    <property type="protein sequence ID" value="KAF2098653.1"/>
    <property type="molecule type" value="Genomic_DNA"/>
</dbReference>
<proteinExistence type="predicted"/>
<dbReference type="GO" id="GO:0005737">
    <property type="term" value="C:cytoplasm"/>
    <property type="evidence" value="ECO:0007669"/>
    <property type="project" value="UniProtKB-SubCell"/>
</dbReference>
<dbReference type="Proteomes" id="UP000799772">
    <property type="component" value="Unassembled WGS sequence"/>
</dbReference>
<keyword evidence="8" id="KW-1185">Reference proteome</keyword>
<dbReference type="Pfam" id="PF24492">
    <property type="entry name" value="HEAT_ECM29"/>
    <property type="match status" value="1"/>
</dbReference>
<sequence>MAAPRQPSTEARELELLKKVELRIALAESETKLETLLGTYLAPLLLKLESESSSVREKVIGVCKHINVRLQSQSIKLPVSALLKQVKEHRNSPLVRNFDLTFIQKGVPRLDAAAKAEALPVILHEISQDFNTSFDYASELFNLFLHLLQDYPIPARGSSQDDTLRSTLGLSDEDAGFVASWIGKFMLLRPLRHNENVTESSPPCPGLTTEEFKFLSLYGKRDAFDPSTPNGLNLTASKIKAVKLLASGLFRDEERFIPAICASSNANSDITSVAEDILKRASAAVSFEDPKILHQLYLLYSFRRPGAPVGIPSVPLKLRALSYLTRSSAIVDDPEMVEVIIAEGLYPDGQHELGDKSTGSQPQRELTKLRLATVKFATSSIRSAQARKSTFNPDRVIYYFMMVLKHQAWPRPDDNADVNLRRQAYEVIGSAAAVSVTSESAFVVLNFLLDSLVTDTSGAETALGIQEALLIMMRYFEVDKTNKETQERLVDLLIQHNMDLDEDSEPLEAAKIRSGRYIALRYANRCLPYHNLDARWIDILALGAGAAPEVLDEAQKGLDPYWFRSMNADSIAISALEGRTEATEEFLPRYEAFVQTVTKRLREISKRDELPDLASTHKVIHQLKTHCGPAMGPLLRYLRQLMLAEALRDADLLPDLKGADWAKKLDSALEGSLNAREGVRAYLRTAWIHGPESQYAIRVLFKLASEVAFSKAGEATAELASTFTELLTIAPDAILEQLNLQDDLPHLSQLIHSNDRLRRTSAAHAFGLIISLLRKTKTLSTAKVLDDLNQHLRQAEHWRDAVGATVNEIHGSIVATSYAISRMTYRGLGNEVKDSLTKNLALVLQVLQDSHDNTLKDASYTALGQLSAYNAITMPSVTKVAPIPTVITKLSEAARKGNERAILALGKFSLIFAERDGQDDANLDRIENALYALHEVRETETQFSVGEALSYLVCGWDSSALAPKHDIDGPLPTTPDRTPILARVFDRVISDCKASKPSLRRAAVIWLLCLVQFCGHRPEIKTQLRACQAAFKNCLSDREELVQEAASRGLGLVYEKGDRELKDDLVRDLVGSFTDNKAQLSGNVTEDTQLFDAGALPTGDGSITTYKDILSLAAEVGNPSLVYRFMSLAANNSIWSSRAAFGRFGLSSIFSDSSVDGYLSENPKLYPKLYRYRFDPNSNVRRSMQDIWNALVKDSSKTIERNFDSIMEDLLQNILGKEWRVRQASCDAIADLVQGRPFEQVEPYVGRIWTQCFKVLDDIKGSVREAAAGLARTLTGILIRALEAGEGAAKKADGMLKHVLPFLLSSSGLENSAEEVQFFALETLLQIIKKSSGKILRPYIPGLVEQLLTLFSSLENQIVNYLRLNASKYKVTEQKIDDMRLMAVRQSPLMEATERCLDLLDDPTMEQLAPKLENAIKTALGLPSQVACTRVLVSMSTRHNQLFRPYADRFLKLTERHLTDRNDTVAVSYAEAAGYVSRVASDEQILQLADTAKRFYFDAEDEKHRIAAGDLLHAVAKHATDRFAALGADILPFVFIAKHDSSDQVKELFQKAWDEGVGGSRAVLLYLKEIVALSQAHLDSPRWVLKHASARSIADAIDSVASSAEPMSLASAEIIWPALVKAMSGKTWEGKEVVLEAFVKFVEKGSKLWQAQTTVASEINKVNFKSLRLKNFGGS</sequence>
<dbReference type="PANTHER" id="PTHR23346:SF19">
    <property type="entry name" value="PROTEASOME ADAPTER AND SCAFFOLD PROTEIN ECM29"/>
    <property type="match status" value="1"/>
</dbReference>
<evidence type="ECO:0000313" key="7">
    <source>
        <dbReference type="EMBL" id="KAF2098653.1"/>
    </source>
</evidence>
<reference evidence="7" key="1">
    <citation type="journal article" date="2020" name="Stud. Mycol.">
        <title>101 Dothideomycetes genomes: a test case for predicting lifestyles and emergence of pathogens.</title>
        <authorList>
            <person name="Haridas S."/>
            <person name="Albert R."/>
            <person name="Binder M."/>
            <person name="Bloem J."/>
            <person name="Labutti K."/>
            <person name="Salamov A."/>
            <person name="Andreopoulos B."/>
            <person name="Baker S."/>
            <person name="Barry K."/>
            <person name="Bills G."/>
            <person name="Bluhm B."/>
            <person name="Cannon C."/>
            <person name="Castanera R."/>
            <person name="Culley D."/>
            <person name="Daum C."/>
            <person name="Ezra D."/>
            <person name="Gonzalez J."/>
            <person name="Henrissat B."/>
            <person name="Kuo A."/>
            <person name="Liang C."/>
            <person name="Lipzen A."/>
            <person name="Lutzoni F."/>
            <person name="Magnuson J."/>
            <person name="Mondo S."/>
            <person name="Nolan M."/>
            <person name="Ohm R."/>
            <person name="Pangilinan J."/>
            <person name="Park H.-J."/>
            <person name="Ramirez L."/>
            <person name="Alfaro M."/>
            <person name="Sun H."/>
            <person name="Tritt A."/>
            <person name="Yoshinaga Y."/>
            <person name="Zwiers L.-H."/>
            <person name="Turgeon B."/>
            <person name="Goodwin S."/>
            <person name="Spatafora J."/>
            <person name="Crous P."/>
            <person name="Grigoriev I."/>
        </authorList>
    </citation>
    <scope>NUCLEOTIDE SEQUENCE</scope>
    <source>
        <strain evidence="7">CBS 133067</strain>
    </source>
</reference>
<dbReference type="GO" id="GO:0000502">
    <property type="term" value="C:proteasome complex"/>
    <property type="evidence" value="ECO:0007669"/>
    <property type="project" value="UniProtKB-KW"/>
</dbReference>
<dbReference type="Pfam" id="PF13001">
    <property type="entry name" value="ECM29_N"/>
    <property type="match status" value="1"/>
</dbReference>
<comment type="caution">
    <text evidence="7">The sequence shown here is derived from an EMBL/GenBank/DDBJ whole genome shotgun (WGS) entry which is preliminary data.</text>
</comment>
<dbReference type="InterPro" id="IPR055443">
    <property type="entry name" value="HEAT_ECM29"/>
</dbReference>
<organism evidence="7 8">
    <name type="scientific">Rhizodiscina lignyota</name>
    <dbReference type="NCBI Taxonomy" id="1504668"/>
    <lineage>
        <taxon>Eukaryota</taxon>
        <taxon>Fungi</taxon>
        <taxon>Dikarya</taxon>
        <taxon>Ascomycota</taxon>
        <taxon>Pezizomycotina</taxon>
        <taxon>Dothideomycetes</taxon>
        <taxon>Pleosporomycetidae</taxon>
        <taxon>Aulographales</taxon>
        <taxon>Rhizodiscinaceae</taxon>
        <taxon>Rhizodiscina</taxon>
    </lineage>
</organism>
<evidence type="ECO:0000256" key="1">
    <source>
        <dbReference type="ARBA" id="ARBA00004496"/>
    </source>
</evidence>
<dbReference type="GO" id="GO:0043248">
    <property type="term" value="P:proteasome assembly"/>
    <property type="evidence" value="ECO:0007669"/>
    <property type="project" value="InterPro"/>
</dbReference>
<dbReference type="PANTHER" id="PTHR23346">
    <property type="entry name" value="TRANSLATIONAL ACTIVATOR GCN1-RELATED"/>
    <property type="match status" value="1"/>
</dbReference>
<dbReference type="GO" id="GO:0060090">
    <property type="term" value="F:molecular adaptor activity"/>
    <property type="evidence" value="ECO:0007669"/>
    <property type="project" value="InterPro"/>
</dbReference>
<dbReference type="InterPro" id="IPR024372">
    <property type="entry name" value="Ecm29_N"/>
</dbReference>
<evidence type="ECO:0000313" key="8">
    <source>
        <dbReference type="Proteomes" id="UP000799772"/>
    </source>
</evidence>
<dbReference type="SUPFAM" id="SSF48371">
    <property type="entry name" value="ARM repeat"/>
    <property type="match status" value="2"/>
</dbReference>
<dbReference type="InterPro" id="IPR016024">
    <property type="entry name" value="ARM-type_fold"/>
</dbReference>
<dbReference type="InterPro" id="IPR011989">
    <property type="entry name" value="ARM-like"/>
</dbReference>